<gene>
    <name evidence="2" type="ORF">FGD71_036880</name>
</gene>
<dbReference type="EMBL" id="VCHX02000292">
    <property type="protein sequence ID" value="TPQ17352.1"/>
    <property type="molecule type" value="Genomic_DNA"/>
</dbReference>
<dbReference type="RefSeq" id="WP_119104902.1">
    <property type="nucleotide sequence ID" value="NZ_QXMJ01000292.1"/>
</dbReference>
<keyword evidence="1" id="KW-0732">Signal</keyword>
<name>A0A505D4Z5_9ACTN</name>
<keyword evidence="3" id="KW-1185">Reference proteome</keyword>
<protein>
    <submittedName>
        <fullName evidence="2">Uncharacterized protein</fullName>
    </submittedName>
</protein>
<organism evidence="2 3">
    <name type="scientific">Streptomyces sporangiiformans</name>
    <dbReference type="NCBI Taxonomy" id="2315329"/>
    <lineage>
        <taxon>Bacteria</taxon>
        <taxon>Bacillati</taxon>
        <taxon>Actinomycetota</taxon>
        <taxon>Actinomycetes</taxon>
        <taxon>Kitasatosporales</taxon>
        <taxon>Streptomycetaceae</taxon>
        <taxon>Streptomyces</taxon>
    </lineage>
</organism>
<evidence type="ECO:0000313" key="3">
    <source>
        <dbReference type="Proteomes" id="UP000317378"/>
    </source>
</evidence>
<feature type="chain" id="PRO_5021420155" evidence="1">
    <location>
        <begin position="33"/>
        <end position="87"/>
    </location>
</feature>
<comment type="caution">
    <text evidence="2">The sequence shown here is derived from an EMBL/GenBank/DDBJ whole genome shotgun (WGS) entry which is preliminary data.</text>
</comment>
<feature type="signal peptide" evidence="1">
    <location>
        <begin position="1"/>
        <end position="32"/>
    </location>
</feature>
<reference evidence="2 3" key="1">
    <citation type="submission" date="2019-06" db="EMBL/GenBank/DDBJ databases">
        <title>Streptomyces sporangiiformans sp. nov., a novel actinomycete isolated from soil in Mount Song.</title>
        <authorList>
            <person name="Han L."/>
        </authorList>
    </citation>
    <scope>NUCLEOTIDE SEQUENCE [LARGE SCALE GENOMIC DNA]</scope>
    <source>
        <strain evidence="2 3">NEAU-SSA 1</strain>
    </source>
</reference>
<accession>A0A505D4Z5</accession>
<sequence>MTRRTRTRRWTGAILALGLMGGAMSVAQGAAAQETEARGTEAAPSRLANGYAASGTKDVGSLNTASSKVDFEVSVPRPGSEVAPVLG</sequence>
<dbReference type="AlphaFoldDB" id="A0A505D4Z5"/>
<evidence type="ECO:0000313" key="2">
    <source>
        <dbReference type="EMBL" id="TPQ17352.1"/>
    </source>
</evidence>
<proteinExistence type="predicted"/>
<dbReference type="Proteomes" id="UP000317378">
    <property type="component" value="Unassembled WGS sequence"/>
</dbReference>
<evidence type="ECO:0000256" key="1">
    <source>
        <dbReference type="SAM" id="SignalP"/>
    </source>
</evidence>